<dbReference type="RefSeq" id="WP_271715156.1">
    <property type="nucleotide sequence ID" value="NZ_AP024169.1"/>
</dbReference>
<keyword evidence="13" id="KW-1185">Reference proteome</keyword>
<evidence type="ECO:0000256" key="6">
    <source>
        <dbReference type="ARBA" id="ARBA00022827"/>
    </source>
</evidence>
<dbReference type="SUPFAM" id="SSF143631">
    <property type="entry name" value="ApbE-like"/>
    <property type="match status" value="1"/>
</dbReference>
<evidence type="ECO:0000256" key="1">
    <source>
        <dbReference type="ARBA" id="ARBA00011955"/>
    </source>
</evidence>
<comment type="similarity">
    <text evidence="10">Belongs to the ApbE family.</text>
</comment>
<keyword evidence="3 10" id="KW-0285">Flavoprotein</keyword>
<dbReference type="EC" id="2.7.1.180" evidence="1 10"/>
<evidence type="ECO:0000256" key="9">
    <source>
        <dbReference type="ARBA" id="ARBA00048540"/>
    </source>
</evidence>
<dbReference type="PANTHER" id="PTHR30040">
    <property type="entry name" value="THIAMINE BIOSYNTHESIS LIPOPROTEIN APBE"/>
    <property type="match status" value="1"/>
</dbReference>
<evidence type="ECO:0000256" key="7">
    <source>
        <dbReference type="ARBA" id="ARBA00022842"/>
    </source>
</evidence>
<protein>
    <recommendedName>
        <fullName evidence="2 10">FAD:protein FMN transferase</fullName>
        <ecNumber evidence="1 10">2.7.1.180</ecNumber>
    </recommendedName>
    <alternativeName>
        <fullName evidence="8 10">Flavin transferase</fullName>
    </alternativeName>
</protein>
<comment type="cofactor">
    <cofactor evidence="11">
        <name>Mg(2+)</name>
        <dbReference type="ChEBI" id="CHEBI:18420"/>
    </cofactor>
    <cofactor evidence="11">
        <name>Mn(2+)</name>
        <dbReference type="ChEBI" id="CHEBI:29035"/>
    </cofactor>
    <text evidence="11">Magnesium. Can also use manganese.</text>
</comment>
<evidence type="ECO:0000313" key="12">
    <source>
        <dbReference type="EMBL" id="BCN29901.1"/>
    </source>
</evidence>
<dbReference type="AlphaFoldDB" id="A0A7R7ICI6"/>
<dbReference type="Gene3D" id="3.10.520.10">
    <property type="entry name" value="ApbE-like domains"/>
    <property type="match status" value="1"/>
</dbReference>
<dbReference type="Proteomes" id="UP000595897">
    <property type="component" value="Chromosome"/>
</dbReference>
<organism evidence="12 13">
    <name type="scientific">Anaeromicropila herbilytica</name>
    <dbReference type="NCBI Taxonomy" id="2785025"/>
    <lineage>
        <taxon>Bacteria</taxon>
        <taxon>Bacillati</taxon>
        <taxon>Bacillota</taxon>
        <taxon>Clostridia</taxon>
        <taxon>Lachnospirales</taxon>
        <taxon>Lachnospiraceae</taxon>
        <taxon>Anaeromicropila</taxon>
    </lineage>
</organism>
<dbReference type="InterPro" id="IPR003374">
    <property type="entry name" value="ApbE-like_sf"/>
</dbReference>
<proteinExistence type="inferred from homology"/>
<evidence type="ECO:0000256" key="4">
    <source>
        <dbReference type="ARBA" id="ARBA00022679"/>
    </source>
</evidence>
<evidence type="ECO:0000256" key="5">
    <source>
        <dbReference type="ARBA" id="ARBA00022723"/>
    </source>
</evidence>
<keyword evidence="5 10" id="KW-0479">Metal-binding</keyword>
<dbReference type="KEGG" id="ahb:bsdtb5_11960"/>
<evidence type="ECO:0000313" key="13">
    <source>
        <dbReference type="Proteomes" id="UP000595897"/>
    </source>
</evidence>
<comment type="catalytic activity">
    <reaction evidence="9 10">
        <text>L-threonyl-[protein] + FAD = FMN-L-threonyl-[protein] + AMP + H(+)</text>
        <dbReference type="Rhea" id="RHEA:36847"/>
        <dbReference type="Rhea" id="RHEA-COMP:11060"/>
        <dbReference type="Rhea" id="RHEA-COMP:11061"/>
        <dbReference type="ChEBI" id="CHEBI:15378"/>
        <dbReference type="ChEBI" id="CHEBI:30013"/>
        <dbReference type="ChEBI" id="CHEBI:57692"/>
        <dbReference type="ChEBI" id="CHEBI:74257"/>
        <dbReference type="ChEBI" id="CHEBI:456215"/>
        <dbReference type="EC" id="2.7.1.180"/>
    </reaction>
</comment>
<dbReference type="InterPro" id="IPR024932">
    <property type="entry name" value="ApbE"/>
</dbReference>
<evidence type="ECO:0000256" key="11">
    <source>
        <dbReference type="PIRSR" id="PIRSR006268-2"/>
    </source>
</evidence>
<feature type="binding site" evidence="11">
    <location>
        <position position="267"/>
    </location>
    <ligand>
        <name>Mg(2+)</name>
        <dbReference type="ChEBI" id="CHEBI:18420"/>
    </ligand>
</feature>
<keyword evidence="7 10" id="KW-0460">Magnesium</keyword>
<feature type="binding site" evidence="11">
    <location>
        <position position="149"/>
    </location>
    <ligand>
        <name>Mg(2+)</name>
        <dbReference type="ChEBI" id="CHEBI:18420"/>
    </ligand>
</feature>
<sequence>MAYNKTESYNMSTITTQLIINQENSTKASEEVKEELISIEKRMSFFLENSDISKINRNSGLLGKVVIHPDTLEVIEKSIEYSRLTDGAFDITLAPVIREWGIFSDHERIPDNETLEELIKLVGYQNIYIDKLAMSVGLKYPGQKIDLGAIAKGYATDKAIEIYRKYGISSAMINIGGNVTVLGGKENGEPWAVGIQNPESPRGETVGVLLCEDTSVVTSGNYVRNFSAQGNVYGHIIETRTGIPVQNDLASVTVVCDSAIKADALSTAIFTMGIEKGLDFIRTVPDICAILITDQKEIYISSGLKDKFYLEDQTGFRGIWFS</sequence>
<evidence type="ECO:0000256" key="10">
    <source>
        <dbReference type="PIRNR" id="PIRNR006268"/>
    </source>
</evidence>
<name>A0A7R7ICI6_9FIRM</name>
<gene>
    <name evidence="12" type="ORF">bsdtb5_11960</name>
</gene>
<dbReference type="EMBL" id="AP024169">
    <property type="protein sequence ID" value="BCN29901.1"/>
    <property type="molecule type" value="Genomic_DNA"/>
</dbReference>
<evidence type="ECO:0000256" key="3">
    <source>
        <dbReference type="ARBA" id="ARBA00022630"/>
    </source>
</evidence>
<keyword evidence="4 10" id="KW-0808">Transferase</keyword>
<accession>A0A7R7ICI6</accession>
<feature type="binding site" evidence="11">
    <location>
        <position position="263"/>
    </location>
    <ligand>
        <name>Mg(2+)</name>
        <dbReference type="ChEBI" id="CHEBI:18420"/>
    </ligand>
</feature>
<dbReference type="Pfam" id="PF02424">
    <property type="entry name" value="ApbE"/>
    <property type="match status" value="1"/>
</dbReference>
<dbReference type="GO" id="GO:0016740">
    <property type="term" value="F:transferase activity"/>
    <property type="evidence" value="ECO:0007669"/>
    <property type="project" value="UniProtKB-UniRule"/>
</dbReference>
<dbReference type="PANTHER" id="PTHR30040:SF2">
    <property type="entry name" value="FAD:PROTEIN FMN TRANSFERASE"/>
    <property type="match status" value="1"/>
</dbReference>
<dbReference type="PIRSF" id="PIRSF006268">
    <property type="entry name" value="ApbE"/>
    <property type="match status" value="1"/>
</dbReference>
<reference evidence="12 13" key="1">
    <citation type="submission" date="2020-11" db="EMBL/GenBank/DDBJ databases">
        <title>Draft genome sequencing of a Lachnospiraceae strain isolated from anoxic soil subjected to BSD treatment.</title>
        <authorList>
            <person name="Uek A."/>
            <person name="Tonouchi A."/>
        </authorList>
    </citation>
    <scope>NUCLEOTIDE SEQUENCE [LARGE SCALE GENOMIC DNA]</scope>
    <source>
        <strain evidence="12 13">TB5</strain>
    </source>
</reference>
<dbReference type="GO" id="GO:0046872">
    <property type="term" value="F:metal ion binding"/>
    <property type="evidence" value="ECO:0007669"/>
    <property type="project" value="UniProtKB-UniRule"/>
</dbReference>
<keyword evidence="6 10" id="KW-0274">FAD</keyword>
<evidence type="ECO:0000256" key="2">
    <source>
        <dbReference type="ARBA" id="ARBA00016337"/>
    </source>
</evidence>
<evidence type="ECO:0000256" key="8">
    <source>
        <dbReference type="ARBA" id="ARBA00031306"/>
    </source>
</evidence>